<evidence type="ECO:0000313" key="6">
    <source>
        <dbReference type="WBParaSite" id="EVEC_0000102701-mRNA-1"/>
    </source>
</evidence>
<sequence length="110" mass="12390">MHFLLRLRTLGATALISQGYIIRNLVVVELYPAAVRNTGFSFAGLIGKLRSMVAPQIFLISEIAISRIWPALSHLLMIVMAFVGLFEFQFLIPETKHATITDHLPRKDIK</sequence>
<protein>
    <submittedName>
        <fullName evidence="6">MFS domain-containing protein</fullName>
    </submittedName>
</protein>
<evidence type="ECO:0000256" key="4">
    <source>
        <dbReference type="ARBA" id="ARBA00023136"/>
    </source>
</evidence>
<dbReference type="InterPro" id="IPR036259">
    <property type="entry name" value="MFS_trans_sf"/>
</dbReference>
<name>A0A0N4UUG2_ENTVE</name>
<dbReference type="InterPro" id="IPR005828">
    <property type="entry name" value="MFS_sugar_transport-like"/>
</dbReference>
<dbReference type="WBParaSite" id="EVEC_0000102701-mRNA-1">
    <property type="protein sequence ID" value="EVEC_0000102701-mRNA-1"/>
    <property type="gene ID" value="EVEC_0000102701"/>
</dbReference>
<comment type="subcellular location">
    <subcellularLocation>
        <location evidence="1">Membrane</location>
    </subcellularLocation>
</comment>
<dbReference type="AlphaFoldDB" id="A0A0N4UUG2"/>
<evidence type="ECO:0000256" key="3">
    <source>
        <dbReference type="ARBA" id="ARBA00022989"/>
    </source>
</evidence>
<dbReference type="SUPFAM" id="SSF103473">
    <property type="entry name" value="MFS general substrate transporter"/>
    <property type="match status" value="1"/>
</dbReference>
<dbReference type="GO" id="GO:0022857">
    <property type="term" value="F:transmembrane transporter activity"/>
    <property type="evidence" value="ECO:0007669"/>
    <property type="project" value="InterPro"/>
</dbReference>
<evidence type="ECO:0000256" key="1">
    <source>
        <dbReference type="ARBA" id="ARBA00004370"/>
    </source>
</evidence>
<dbReference type="Pfam" id="PF00083">
    <property type="entry name" value="Sugar_tr"/>
    <property type="match status" value="1"/>
</dbReference>
<feature type="transmembrane region" description="Helical" evidence="5">
    <location>
        <begin position="71"/>
        <end position="92"/>
    </location>
</feature>
<reference evidence="6" key="1">
    <citation type="submission" date="2017-02" db="UniProtKB">
        <authorList>
            <consortium name="WormBaseParasite"/>
        </authorList>
    </citation>
    <scope>IDENTIFICATION</scope>
</reference>
<accession>A0A0N4UUG2</accession>
<evidence type="ECO:0000256" key="2">
    <source>
        <dbReference type="ARBA" id="ARBA00022692"/>
    </source>
</evidence>
<dbReference type="Gene3D" id="1.20.1250.20">
    <property type="entry name" value="MFS general substrate transporter like domains"/>
    <property type="match status" value="1"/>
</dbReference>
<dbReference type="GO" id="GO:0016020">
    <property type="term" value="C:membrane"/>
    <property type="evidence" value="ECO:0007669"/>
    <property type="project" value="UniProtKB-SubCell"/>
</dbReference>
<evidence type="ECO:0000256" key="5">
    <source>
        <dbReference type="SAM" id="Phobius"/>
    </source>
</evidence>
<proteinExistence type="predicted"/>
<keyword evidence="4 5" id="KW-0472">Membrane</keyword>
<keyword evidence="2 5" id="KW-0812">Transmembrane</keyword>
<keyword evidence="3 5" id="KW-1133">Transmembrane helix</keyword>
<organism evidence="6">
    <name type="scientific">Enterobius vermicularis</name>
    <name type="common">Human pinworm</name>
    <dbReference type="NCBI Taxonomy" id="51028"/>
    <lineage>
        <taxon>Eukaryota</taxon>
        <taxon>Metazoa</taxon>
        <taxon>Ecdysozoa</taxon>
        <taxon>Nematoda</taxon>
        <taxon>Chromadorea</taxon>
        <taxon>Rhabditida</taxon>
        <taxon>Spirurina</taxon>
        <taxon>Oxyuridomorpha</taxon>
        <taxon>Oxyuroidea</taxon>
        <taxon>Oxyuridae</taxon>
        <taxon>Enterobius</taxon>
    </lineage>
</organism>